<sequence>MTEGQERTGQDAIYEQNMQIEDIQSDETANKEELQADTESAVPEVQISEEIKELRICRLFVTWPKLFFGLTLGGHCLAIFTSTILYIAGYDILPIDFSAVPLNLEDDPTKLRADAWKFASESDAVTLSSSAVSGSAQRIVRYQGLELVYESQEKNMLTKTTLKRIQTLENELQNNKIWNEKLCMLGPTQTCRKPTSILRFFDGTYQSLHEDLFDPNFDNILHVLVTAQSLNTTRSTLAYHLGKDAAIDNLTQTAQSKYTRSLMNIAWPLDGFNSTLNQKEEQTEKSDSLTIDAFADKLKRTYTKGLPGIKFYYYNRAIYVNEIQLQFPLTAARRIDLRNLLGFARRRKLFLGRAISTMRRPHPRTLHKNK</sequence>
<proteinExistence type="predicted"/>
<evidence type="ECO:0000313" key="1">
    <source>
        <dbReference type="EMBL" id="CAB3999502.1"/>
    </source>
</evidence>
<comment type="caution">
    <text evidence="1">The sequence shown here is derived from an EMBL/GenBank/DDBJ whole genome shotgun (WGS) entry which is preliminary data.</text>
</comment>
<reference evidence="1" key="1">
    <citation type="submission" date="2020-04" db="EMBL/GenBank/DDBJ databases">
        <authorList>
            <person name="Alioto T."/>
            <person name="Alioto T."/>
            <person name="Gomez Garrido J."/>
        </authorList>
    </citation>
    <scope>NUCLEOTIDE SEQUENCE</scope>
    <source>
        <strain evidence="1">A484AB</strain>
    </source>
</reference>
<dbReference type="AlphaFoldDB" id="A0A6S7HZ81"/>
<accession>A0A6S7HZ81</accession>
<protein>
    <submittedName>
        <fullName evidence="1">Uncharacterized protein</fullName>
    </submittedName>
</protein>
<gene>
    <name evidence="1" type="ORF">PACLA_8A048475</name>
</gene>
<organism evidence="1 2">
    <name type="scientific">Paramuricea clavata</name>
    <name type="common">Red gorgonian</name>
    <name type="synonym">Violescent sea-whip</name>
    <dbReference type="NCBI Taxonomy" id="317549"/>
    <lineage>
        <taxon>Eukaryota</taxon>
        <taxon>Metazoa</taxon>
        <taxon>Cnidaria</taxon>
        <taxon>Anthozoa</taxon>
        <taxon>Octocorallia</taxon>
        <taxon>Malacalcyonacea</taxon>
        <taxon>Plexauridae</taxon>
        <taxon>Paramuricea</taxon>
    </lineage>
</organism>
<keyword evidence="2" id="KW-1185">Reference proteome</keyword>
<name>A0A6S7HZ81_PARCT</name>
<dbReference type="EMBL" id="CACRXK020003603">
    <property type="protein sequence ID" value="CAB3999502.1"/>
    <property type="molecule type" value="Genomic_DNA"/>
</dbReference>
<dbReference type="OrthoDB" id="429851at2759"/>
<evidence type="ECO:0000313" key="2">
    <source>
        <dbReference type="Proteomes" id="UP001152795"/>
    </source>
</evidence>
<dbReference type="Proteomes" id="UP001152795">
    <property type="component" value="Unassembled WGS sequence"/>
</dbReference>